<protein>
    <submittedName>
        <fullName evidence="2">ThiJ family protein</fullName>
    </submittedName>
</protein>
<dbReference type="PANTHER" id="PTHR43130">
    <property type="entry name" value="ARAC-FAMILY TRANSCRIPTIONAL REGULATOR"/>
    <property type="match status" value="1"/>
</dbReference>
<comment type="caution">
    <text evidence="2">The sequence shown here is derived from an EMBL/GenBank/DDBJ whole genome shotgun (WGS) entry which is preliminary data.</text>
</comment>
<dbReference type="InterPro" id="IPR002818">
    <property type="entry name" value="DJ-1/PfpI"/>
</dbReference>
<name>A0ABQ6D192_9HYPH</name>
<organism evidence="2 3">
    <name type="scientific">Methylobacterium brachythecii</name>
    <dbReference type="NCBI Taxonomy" id="1176177"/>
    <lineage>
        <taxon>Bacteria</taxon>
        <taxon>Pseudomonadati</taxon>
        <taxon>Pseudomonadota</taxon>
        <taxon>Alphaproteobacteria</taxon>
        <taxon>Hyphomicrobiales</taxon>
        <taxon>Methylobacteriaceae</taxon>
        <taxon>Methylobacterium</taxon>
    </lineage>
</organism>
<feature type="domain" description="DJ-1/PfpI" evidence="1">
    <location>
        <begin position="71"/>
        <end position="232"/>
    </location>
</feature>
<evidence type="ECO:0000313" key="3">
    <source>
        <dbReference type="Proteomes" id="UP001156881"/>
    </source>
</evidence>
<dbReference type="Pfam" id="PF01965">
    <property type="entry name" value="DJ-1_PfpI"/>
    <property type="match status" value="1"/>
</dbReference>
<evidence type="ECO:0000259" key="1">
    <source>
        <dbReference type="Pfam" id="PF01965"/>
    </source>
</evidence>
<reference evidence="3" key="1">
    <citation type="journal article" date="2019" name="Int. J. Syst. Evol. Microbiol.">
        <title>The Global Catalogue of Microorganisms (GCM) 10K type strain sequencing project: providing services to taxonomists for standard genome sequencing and annotation.</title>
        <authorList>
            <consortium name="The Broad Institute Genomics Platform"/>
            <consortium name="The Broad Institute Genome Sequencing Center for Infectious Disease"/>
            <person name="Wu L."/>
            <person name="Ma J."/>
        </authorList>
    </citation>
    <scope>NUCLEOTIDE SEQUENCE [LARGE SCALE GENOMIC DNA]</scope>
    <source>
        <strain evidence="3">NBRC 107710</strain>
    </source>
</reference>
<dbReference type="CDD" id="cd03139">
    <property type="entry name" value="GATase1_PfpI_2"/>
    <property type="match status" value="1"/>
</dbReference>
<sequence>MLSYRAMRARIAMPPSAAIGSARRPESGRKDGTMKRRDFTKAALVAALLPRPAAALAGSEPKAGASAKGISIAMLLYPGMTALDVVGPQELLSGLAEGGLHLVAKRAGPVESDTGLSILATHDFEGCPREVTVLFVPGGDGTPAQMRDAETLAFLRAQAAVASWITSVCTGSLILGAAGLLQGYRATSHWCVRESVLPLLGATPVDERVVFDRNRVTAAGISAGLDFAIALAARLKGEAYAKTAQLVAEYAPQPPFQAGTPGAAGPDIAGSAREILRHLVDGSVKAASDR</sequence>
<gene>
    <name evidence="2" type="ORF">GCM10007884_14100</name>
</gene>
<proteinExistence type="predicted"/>
<keyword evidence="3" id="KW-1185">Reference proteome</keyword>
<dbReference type="SUPFAM" id="SSF52317">
    <property type="entry name" value="Class I glutamine amidotransferase-like"/>
    <property type="match status" value="1"/>
</dbReference>
<dbReference type="PANTHER" id="PTHR43130:SF2">
    <property type="entry name" value="DJ-1_PFPI DOMAIN-CONTAINING PROTEIN"/>
    <property type="match status" value="1"/>
</dbReference>
<dbReference type="InterPro" id="IPR029062">
    <property type="entry name" value="Class_I_gatase-like"/>
</dbReference>
<evidence type="ECO:0000313" key="2">
    <source>
        <dbReference type="EMBL" id="GLS43425.1"/>
    </source>
</evidence>
<dbReference type="Proteomes" id="UP001156881">
    <property type="component" value="Unassembled WGS sequence"/>
</dbReference>
<dbReference type="Gene3D" id="3.40.50.880">
    <property type="match status" value="1"/>
</dbReference>
<accession>A0ABQ6D192</accession>
<dbReference type="InterPro" id="IPR052158">
    <property type="entry name" value="INH-QAR"/>
</dbReference>
<dbReference type="EMBL" id="BSPG01000005">
    <property type="protein sequence ID" value="GLS43425.1"/>
    <property type="molecule type" value="Genomic_DNA"/>
</dbReference>